<comment type="caution">
    <text evidence="2">The sequence shown here is derived from an EMBL/GenBank/DDBJ whole genome shotgun (WGS) entry which is preliminary data.</text>
</comment>
<dbReference type="EMBL" id="JARQZJ010000065">
    <property type="protein sequence ID" value="KAK9880600.1"/>
    <property type="molecule type" value="Genomic_DNA"/>
</dbReference>
<proteinExistence type="predicted"/>
<keyword evidence="3" id="KW-1185">Reference proteome</keyword>
<evidence type="ECO:0000313" key="3">
    <source>
        <dbReference type="Proteomes" id="UP001431783"/>
    </source>
</evidence>
<organism evidence="2 3">
    <name type="scientific">Henosepilachna vigintioctopunctata</name>
    <dbReference type="NCBI Taxonomy" id="420089"/>
    <lineage>
        <taxon>Eukaryota</taxon>
        <taxon>Metazoa</taxon>
        <taxon>Ecdysozoa</taxon>
        <taxon>Arthropoda</taxon>
        <taxon>Hexapoda</taxon>
        <taxon>Insecta</taxon>
        <taxon>Pterygota</taxon>
        <taxon>Neoptera</taxon>
        <taxon>Endopterygota</taxon>
        <taxon>Coleoptera</taxon>
        <taxon>Polyphaga</taxon>
        <taxon>Cucujiformia</taxon>
        <taxon>Coccinelloidea</taxon>
        <taxon>Coccinellidae</taxon>
        <taxon>Epilachninae</taxon>
        <taxon>Epilachnini</taxon>
        <taxon>Henosepilachna</taxon>
    </lineage>
</organism>
<dbReference type="Proteomes" id="UP001431783">
    <property type="component" value="Unassembled WGS sequence"/>
</dbReference>
<reference evidence="2 3" key="1">
    <citation type="submission" date="2023-03" db="EMBL/GenBank/DDBJ databases">
        <title>Genome insight into feeding habits of ladybird beetles.</title>
        <authorList>
            <person name="Li H.-S."/>
            <person name="Huang Y.-H."/>
            <person name="Pang H."/>
        </authorList>
    </citation>
    <scope>NUCLEOTIDE SEQUENCE [LARGE SCALE GENOMIC DNA]</scope>
    <source>
        <strain evidence="2">SYSU_2023b</strain>
        <tissue evidence="2">Whole body</tissue>
    </source>
</reference>
<evidence type="ECO:0000313" key="2">
    <source>
        <dbReference type="EMBL" id="KAK9880600.1"/>
    </source>
</evidence>
<sequence>MVEIGIPQGSVLDPLLFMVFFYDLSDYPLAPCLSITVSNIDLSCLMKSGDKIDYEAEGISENKLTFNAGKTILRLFPLRLNTVNIDPDDYIKFLSVFIDVGLPWKTCESVVRQACTI</sequence>
<dbReference type="PROSITE" id="PS50878">
    <property type="entry name" value="RT_POL"/>
    <property type="match status" value="1"/>
</dbReference>
<dbReference type="AlphaFoldDB" id="A0AAW1UDJ8"/>
<protein>
    <recommendedName>
        <fullName evidence="1">Reverse transcriptase domain-containing protein</fullName>
    </recommendedName>
</protein>
<name>A0AAW1UDJ8_9CUCU</name>
<evidence type="ECO:0000259" key="1">
    <source>
        <dbReference type="PROSITE" id="PS50878"/>
    </source>
</evidence>
<gene>
    <name evidence="2" type="ORF">WA026_011839</name>
</gene>
<dbReference type="InterPro" id="IPR000477">
    <property type="entry name" value="RT_dom"/>
</dbReference>
<accession>A0AAW1UDJ8</accession>
<feature type="domain" description="Reverse transcriptase" evidence="1">
    <location>
        <begin position="1"/>
        <end position="98"/>
    </location>
</feature>